<evidence type="ECO:0000256" key="1">
    <source>
        <dbReference type="ARBA" id="ARBA00004651"/>
    </source>
</evidence>
<keyword evidence="2 6" id="KW-0812">Transmembrane</keyword>
<dbReference type="Gene3D" id="1.20.1250.20">
    <property type="entry name" value="MFS general substrate transporter like domains"/>
    <property type="match status" value="2"/>
</dbReference>
<feature type="transmembrane region" description="Helical" evidence="6">
    <location>
        <begin position="147"/>
        <end position="165"/>
    </location>
</feature>
<feature type="compositionally biased region" description="Basic and acidic residues" evidence="5">
    <location>
        <begin position="421"/>
        <end position="430"/>
    </location>
</feature>
<comment type="subcellular location">
    <subcellularLocation>
        <location evidence="1">Cell membrane</location>
        <topology evidence="1">Multi-pass membrane protein</topology>
    </subcellularLocation>
</comment>
<reference evidence="9" key="1">
    <citation type="journal article" date="2019" name="Int. J. Syst. Evol. Microbiol.">
        <title>The Global Catalogue of Microorganisms (GCM) 10K type strain sequencing project: providing services to taxonomists for standard genome sequencing and annotation.</title>
        <authorList>
            <consortium name="The Broad Institute Genomics Platform"/>
            <consortium name="The Broad Institute Genome Sequencing Center for Infectious Disease"/>
            <person name="Wu L."/>
            <person name="Ma J."/>
        </authorList>
    </citation>
    <scope>NUCLEOTIDE SEQUENCE [LARGE SCALE GENOMIC DNA]</scope>
    <source>
        <strain evidence="9">JCM 9092</strain>
    </source>
</reference>
<evidence type="ECO:0000256" key="2">
    <source>
        <dbReference type="ARBA" id="ARBA00022692"/>
    </source>
</evidence>
<dbReference type="RefSeq" id="WP_344526374.1">
    <property type="nucleotide sequence ID" value="NZ_BAAAUG010000126.1"/>
</dbReference>
<gene>
    <name evidence="8" type="ORF">GCM10010449_61580</name>
</gene>
<feature type="transmembrane region" description="Helical" evidence="6">
    <location>
        <begin position="79"/>
        <end position="101"/>
    </location>
</feature>
<feature type="transmembrane region" description="Helical" evidence="6">
    <location>
        <begin position="336"/>
        <end position="354"/>
    </location>
</feature>
<evidence type="ECO:0000259" key="7">
    <source>
        <dbReference type="PROSITE" id="PS50850"/>
    </source>
</evidence>
<evidence type="ECO:0000256" key="5">
    <source>
        <dbReference type="SAM" id="MobiDB-lite"/>
    </source>
</evidence>
<feature type="transmembrane region" description="Helical" evidence="6">
    <location>
        <begin position="46"/>
        <end position="67"/>
    </location>
</feature>
<feature type="transmembrane region" description="Helical" evidence="6">
    <location>
        <begin position="302"/>
        <end position="324"/>
    </location>
</feature>
<keyword evidence="3 6" id="KW-1133">Transmembrane helix</keyword>
<dbReference type="InterPro" id="IPR011701">
    <property type="entry name" value="MFS"/>
</dbReference>
<feature type="domain" description="Major facilitator superfamily (MFS) profile" evidence="7">
    <location>
        <begin position="213"/>
        <end position="440"/>
    </location>
</feature>
<dbReference type="Pfam" id="PF07690">
    <property type="entry name" value="MFS_1"/>
    <property type="match status" value="1"/>
</dbReference>
<feature type="transmembrane region" description="Helical" evidence="6">
    <location>
        <begin position="208"/>
        <end position="228"/>
    </location>
</feature>
<proteinExistence type="predicted"/>
<dbReference type="InterPro" id="IPR036259">
    <property type="entry name" value="MFS_trans_sf"/>
</dbReference>
<evidence type="ECO:0000313" key="9">
    <source>
        <dbReference type="Proteomes" id="UP001501637"/>
    </source>
</evidence>
<feature type="transmembrane region" description="Helical" evidence="6">
    <location>
        <begin position="248"/>
        <end position="266"/>
    </location>
</feature>
<dbReference type="PANTHER" id="PTHR23542:SF1">
    <property type="entry name" value="MAJOR FACILITATOR SUPERFAMILY (MFS) PROFILE DOMAIN-CONTAINING PROTEIN"/>
    <property type="match status" value="1"/>
</dbReference>
<evidence type="ECO:0000256" key="4">
    <source>
        <dbReference type="ARBA" id="ARBA00023136"/>
    </source>
</evidence>
<evidence type="ECO:0000256" key="6">
    <source>
        <dbReference type="SAM" id="Phobius"/>
    </source>
</evidence>
<dbReference type="Proteomes" id="UP001501637">
    <property type="component" value="Unassembled WGS sequence"/>
</dbReference>
<dbReference type="PROSITE" id="PS50850">
    <property type="entry name" value="MFS"/>
    <property type="match status" value="1"/>
</dbReference>
<feature type="transmembrane region" description="Helical" evidence="6">
    <location>
        <begin position="107"/>
        <end position="126"/>
    </location>
</feature>
<feature type="transmembrane region" description="Helical" evidence="6">
    <location>
        <begin position="278"/>
        <end position="296"/>
    </location>
</feature>
<feature type="transmembrane region" description="Helical" evidence="6">
    <location>
        <begin position="366"/>
        <end position="386"/>
    </location>
</feature>
<feature type="transmembrane region" description="Helical" evidence="6">
    <location>
        <begin position="7"/>
        <end position="26"/>
    </location>
</feature>
<name>A0ABP6N0G3_9ACTN</name>
<protein>
    <submittedName>
        <fullName evidence="8">MFS transporter</fullName>
    </submittedName>
</protein>
<feature type="region of interest" description="Disordered" evidence="5">
    <location>
        <begin position="397"/>
        <end position="440"/>
    </location>
</feature>
<dbReference type="EMBL" id="BAAAUG010000126">
    <property type="protein sequence ID" value="GAA3132234.1"/>
    <property type="molecule type" value="Genomic_DNA"/>
</dbReference>
<comment type="caution">
    <text evidence="8">The sequence shown here is derived from an EMBL/GenBank/DDBJ whole genome shotgun (WGS) entry which is preliminary data.</text>
</comment>
<sequence length="440" mass="45426">MANPYRVLFSAPGAKGFSAAGLLARLPLPMTHMGILTMLSELRGEYALAGAVAGTFTLSMALIGPQISRVVDRLGQGRVLLPATGVSVAALGGLLLCAYYDAPVWTLFVFAFLAGFMPSMGAMVRARWTHLYRGSSRLNAAYSLESVVDELTYIVGPAIAVVLGTALFPEAGPMVAAVLLVVGVLLFVPQKRTEPPVQPQARGAGRSAIRSGSLLAMALTLMFGGAIAGTVDTMGLAFAQEQGQKGSAGIVFAVYAVGSAVSGLTFGALKWSVPLPRLLVLGVTGTALTTLPFLVVNSIATLSAAVFLAGVFFAPTMVTIMGIVEKLTPAARLTEGMTWMIAGLQIGVALGAAASGQVVDSFGTRAGFVVSLAMGALALLTTLLSYRHVSAETARAAEGEEAARGPHQPGIVAETVTGQESHTERVDHRRPSGQGRTPST</sequence>
<accession>A0ABP6N0G3</accession>
<organism evidence="8 9">
    <name type="scientific">Streptomyces rectiviolaceus</name>
    <dbReference type="NCBI Taxonomy" id="332591"/>
    <lineage>
        <taxon>Bacteria</taxon>
        <taxon>Bacillati</taxon>
        <taxon>Actinomycetota</taxon>
        <taxon>Actinomycetes</taxon>
        <taxon>Kitasatosporales</taxon>
        <taxon>Streptomycetaceae</taxon>
        <taxon>Streptomyces</taxon>
    </lineage>
</organism>
<evidence type="ECO:0000313" key="8">
    <source>
        <dbReference type="EMBL" id="GAA3132234.1"/>
    </source>
</evidence>
<dbReference type="PANTHER" id="PTHR23542">
    <property type="match status" value="1"/>
</dbReference>
<dbReference type="SUPFAM" id="SSF103473">
    <property type="entry name" value="MFS general substrate transporter"/>
    <property type="match status" value="1"/>
</dbReference>
<evidence type="ECO:0000256" key="3">
    <source>
        <dbReference type="ARBA" id="ARBA00022989"/>
    </source>
</evidence>
<keyword evidence="9" id="KW-1185">Reference proteome</keyword>
<keyword evidence="4 6" id="KW-0472">Membrane</keyword>
<dbReference type="InterPro" id="IPR020846">
    <property type="entry name" value="MFS_dom"/>
</dbReference>
<feature type="transmembrane region" description="Helical" evidence="6">
    <location>
        <begin position="171"/>
        <end position="188"/>
    </location>
</feature>